<accession>A0ABU6UW39</accession>
<reference evidence="4 5" key="1">
    <citation type="journal article" date="2023" name="Plants (Basel)">
        <title>Bridging the Gap: Combining Genomics and Transcriptomics Approaches to Understand Stylosanthes scabra, an Orphan Legume from the Brazilian Caatinga.</title>
        <authorList>
            <person name="Ferreira-Neto J.R.C."/>
            <person name="da Silva M.D."/>
            <person name="Binneck E."/>
            <person name="de Melo N.F."/>
            <person name="da Silva R.H."/>
            <person name="de Melo A.L.T.M."/>
            <person name="Pandolfi V."/>
            <person name="Bustamante F.O."/>
            <person name="Brasileiro-Vidal A.C."/>
            <person name="Benko-Iseppon A.M."/>
        </authorList>
    </citation>
    <scope>NUCLEOTIDE SEQUENCE [LARGE SCALE GENOMIC DNA]</scope>
    <source>
        <tissue evidence="4">Leaves</tissue>
    </source>
</reference>
<evidence type="ECO:0000256" key="1">
    <source>
        <dbReference type="PROSITE-ProRule" id="PRU00047"/>
    </source>
</evidence>
<evidence type="ECO:0000313" key="5">
    <source>
        <dbReference type="Proteomes" id="UP001341840"/>
    </source>
</evidence>
<dbReference type="Proteomes" id="UP001341840">
    <property type="component" value="Unassembled WGS sequence"/>
</dbReference>
<evidence type="ECO:0000259" key="3">
    <source>
        <dbReference type="PROSITE" id="PS50158"/>
    </source>
</evidence>
<keyword evidence="1" id="KW-0479">Metal-binding</keyword>
<keyword evidence="5" id="KW-1185">Reference proteome</keyword>
<feature type="region of interest" description="Disordered" evidence="2">
    <location>
        <begin position="93"/>
        <end position="159"/>
    </location>
</feature>
<feature type="compositionally biased region" description="Pro residues" evidence="2">
    <location>
        <begin position="149"/>
        <end position="159"/>
    </location>
</feature>
<evidence type="ECO:0000256" key="2">
    <source>
        <dbReference type="SAM" id="MobiDB-lite"/>
    </source>
</evidence>
<dbReference type="PROSITE" id="PS50158">
    <property type="entry name" value="ZF_CCHC"/>
    <property type="match status" value="1"/>
</dbReference>
<name>A0ABU6UW39_9FABA</name>
<comment type="caution">
    <text evidence="4">The sequence shown here is derived from an EMBL/GenBank/DDBJ whole genome shotgun (WGS) entry which is preliminary data.</text>
</comment>
<feature type="domain" description="CCHC-type" evidence="3">
    <location>
        <begin position="63"/>
        <end position="77"/>
    </location>
</feature>
<proteinExistence type="predicted"/>
<protein>
    <recommendedName>
        <fullName evidence="3">CCHC-type domain-containing protein</fullName>
    </recommendedName>
</protein>
<gene>
    <name evidence="4" type="ORF">PIB30_098555</name>
</gene>
<keyword evidence="1" id="KW-0862">Zinc</keyword>
<dbReference type="InterPro" id="IPR001878">
    <property type="entry name" value="Znf_CCHC"/>
</dbReference>
<keyword evidence="1" id="KW-0863">Zinc-finger</keyword>
<evidence type="ECO:0000313" key="4">
    <source>
        <dbReference type="EMBL" id="MED6165336.1"/>
    </source>
</evidence>
<sequence length="159" mass="17799">MPCVHAIASIRKRRDQSNTNYLKVEAPIIKRPIGKPKVHNRRKDPVEDLIDGPKLKRTFKVTCAKCGEKGHNYKTCKCAPANPNWKLKIRRARMQGNQVEPSQTASQPPPTTSHAHLPFKSLAQVRQNAGTSRAFRAKQPVRRQVTTNSPPPSEPPTPS</sequence>
<organism evidence="4 5">
    <name type="scientific">Stylosanthes scabra</name>
    <dbReference type="NCBI Taxonomy" id="79078"/>
    <lineage>
        <taxon>Eukaryota</taxon>
        <taxon>Viridiplantae</taxon>
        <taxon>Streptophyta</taxon>
        <taxon>Embryophyta</taxon>
        <taxon>Tracheophyta</taxon>
        <taxon>Spermatophyta</taxon>
        <taxon>Magnoliopsida</taxon>
        <taxon>eudicotyledons</taxon>
        <taxon>Gunneridae</taxon>
        <taxon>Pentapetalae</taxon>
        <taxon>rosids</taxon>
        <taxon>fabids</taxon>
        <taxon>Fabales</taxon>
        <taxon>Fabaceae</taxon>
        <taxon>Papilionoideae</taxon>
        <taxon>50 kb inversion clade</taxon>
        <taxon>dalbergioids sensu lato</taxon>
        <taxon>Dalbergieae</taxon>
        <taxon>Pterocarpus clade</taxon>
        <taxon>Stylosanthes</taxon>
    </lineage>
</organism>
<dbReference type="EMBL" id="JASCZI010123364">
    <property type="protein sequence ID" value="MED6165336.1"/>
    <property type="molecule type" value="Genomic_DNA"/>
</dbReference>